<proteinExistence type="predicted"/>
<feature type="coiled-coil region" evidence="1">
    <location>
        <begin position="101"/>
        <end position="200"/>
    </location>
</feature>
<organism evidence="3 4">
    <name type="scientific">Parascaris univalens</name>
    <name type="common">Nematode worm</name>
    <dbReference type="NCBI Taxonomy" id="6257"/>
    <lineage>
        <taxon>Eukaryota</taxon>
        <taxon>Metazoa</taxon>
        <taxon>Ecdysozoa</taxon>
        <taxon>Nematoda</taxon>
        <taxon>Chromadorea</taxon>
        <taxon>Rhabditida</taxon>
        <taxon>Spirurina</taxon>
        <taxon>Ascaridomorpha</taxon>
        <taxon>Ascaridoidea</taxon>
        <taxon>Ascarididae</taxon>
        <taxon>Parascaris</taxon>
    </lineage>
</organism>
<feature type="compositionally biased region" description="Polar residues" evidence="2">
    <location>
        <begin position="732"/>
        <end position="755"/>
    </location>
</feature>
<keyword evidence="1" id="KW-0175">Coiled coil</keyword>
<keyword evidence="3" id="KW-1185">Reference proteome</keyword>
<name>A0A915B7Y4_PARUN</name>
<feature type="coiled-coil region" evidence="1">
    <location>
        <begin position="544"/>
        <end position="641"/>
    </location>
</feature>
<reference evidence="4" key="1">
    <citation type="submission" date="2022-11" db="UniProtKB">
        <authorList>
            <consortium name="WormBaseParasite"/>
        </authorList>
    </citation>
    <scope>IDENTIFICATION</scope>
</reference>
<evidence type="ECO:0000256" key="2">
    <source>
        <dbReference type="SAM" id="MobiDB-lite"/>
    </source>
</evidence>
<dbReference type="Proteomes" id="UP000887569">
    <property type="component" value="Unplaced"/>
</dbReference>
<feature type="coiled-coil region" evidence="1">
    <location>
        <begin position="271"/>
        <end position="302"/>
    </location>
</feature>
<protein>
    <submittedName>
        <fullName evidence="4">REST corepressor</fullName>
    </submittedName>
</protein>
<feature type="coiled-coil region" evidence="1">
    <location>
        <begin position="355"/>
        <end position="509"/>
    </location>
</feature>
<feature type="coiled-coil region" evidence="1">
    <location>
        <begin position="19"/>
        <end position="46"/>
    </location>
</feature>
<dbReference type="AlphaFoldDB" id="A0A915B7Y4"/>
<evidence type="ECO:0000313" key="3">
    <source>
        <dbReference type="Proteomes" id="UP000887569"/>
    </source>
</evidence>
<sequence length="755" mass="86784">MNKENNIERDACGGDDFHRRQLKDYVKRLQNENLALTKQLKQVKKCASCTCIEERYKQAIALDDLLHNGMRSALSASTTTLPPVDPEQPHPQMTCREIHTLRSANDSLQNCVDNLQRMLKEKALETIRMEQQHAEAIREREQQINTLHKLLQERSSVNSLEKSEAEMHNDPRKISFLKEREQLLGKVQQLEEQLLNCQLSKSARSDPVGNREVSEKFATLENASTANRYCEPCREIANEWNRIRNINEANRDAFAARIVASTASVSPQPNITNLSKEVDLLKSELKKQTDSMERELQRHRANEKLLCEQRDMAYAEVEKISRRCEVLEMELSKRCGEQILKQREQPCNIDAMGKSRRNDDEIEALRSELRKANEKIKLLEMDLNTAKQSNATEDGSARAQMASLRSSVLQLEQNKRNCERRLADQEKTLQQLESDIATLMEEKADLKRRCAELKRLSDEAVAENTKQLNALRKLRSDLANAQEKENESARAHLAEIEAYQTLLKQKEAERALFIEQLRADDHPPHVEDSLPVSEHQVSLERRRFFEEKEKAERLATENQKLSDEVAALKNELKSVGSELHERKLELEREIATKNMLSKELSEAQKMISKKDIELMDANNQIKVIEINVLRLETELMNANEHLKLERESTATLQRTVEEFEELLGEKTAELIALSDDTHRANHDVQRHKETVFDLETKLALQGRELKDTRKKLLQLKVKIKRLEREAAELSPRSASSATPNNSTPHTISPTASPPL</sequence>
<feature type="region of interest" description="Disordered" evidence="2">
    <location>
        <begin position="724"/>
        <end position="755"/>
    </location>
</feature>
<evidence type="ECO:0000313" key="4">
    <source>
        <dbReference type="WBParaSite" id="PgR030_g015_t10"/>
    </source>
</evidence>
<dbReference type="WBParaSite" id="PgR030_g015_t10">
    <property type="protein sequence ID" value="PgR030_g015_t10"/>
    <property type="gene ID" value="PgR030_g015"/>
</dbReference>
<evidence type="ECO:0000256" key="1">
    <source>
        <dbReference type="SAM" id="Coils"/>
    </source>
</evidence>
<accession>A0A915B7Y4</accession>